<evidence type="ECO:0000313" key="2">
    <source>
        <dbReference type="EMBL" id="NJP31164.1"/>
    </source>
</evidence>
<feature type="transmembrane region" description="Helical" evidence="1">
    <location>
        <begin position="49"/>
        <end position="73"/>
    </location>
</feature>
<keyword evidence="3" id="KW-1185">Reference proteome</keyword>
<dbReference type="EMBL" id="JAATEO010000003">
    <property type="protein sequence ID" value="NJP31164.1"/>
    <property type="molecule type" value="Genomic_DNA"/>
</dbReference>
<comment type="caution">
    <text evidence="2">The sequence shown here is derived from an EMBL/GenBank/DDBJ whole genome shotgun (WGS) entry which is preliminary data.</text>
</comment>
<reference evidence="2 3" key="1">
    <citation type="submission" date="2020-03" db="EMBL/GenBank/DDBJ databases">
        <title>WGS of actinomycetes isolated from Thailand.</title>
        <authorList>
            <person name="Thawai C."/>
        </authorList>
    </citation>
    <scope>NUCLEOTIDE SEQUENCE [LARGE SCALE GENOMIC DNA]</scope>
    <source>
        <strain evidence="2 3">HSS6-12</strain>
    </source>
</reference>
<proteinExistence type="predicted"/>
<keyword evidence="1" id="KW-0812">Transmembrane</keyword>
<keyword evidence="1" id="KW-0472">Membrane</keyword>
<organism evidence="2 3">
    <name type="scientific">Micromonospora thermarum</name>
    <dbReference type="NCBI Taxonomy" id="2720024"/>
    <lineage>
        <taxon>Bacteria</taxon>
        <taxon>Bacillati</taxon>
        <taxon>Actinomycetota</taxon>
        <taxon>Actinomycetes</taxon>
        <taxon>Micromonosporales</taxon>
        <taxon>Micromonosporaceae</taxon>
        <taxon>Micromonospora</taxon>
    </lineage>
</organism>
<feature type="transmembrane region" description="Helical" evidence="1">
    <location>
        <begin position="21"/>
        <end position="43"/>
    </location>
</feature>
<name>A0ABX0Z1G9_9ACTN</name>
<sequence>MTVDQDVVTEARQAPAEPVSTATMVAYAAAGILLFAWFLFGWLVQRQGFVASVGETAGTGFGLLLVIAVVGTFRRNRR</sequence>
<protein>
    <submittedName>
        <fullName evidence="2">Uncharacterized protein</fullName>
    </submittedName>
</protein>
<gene>
    <name evidence="2" type="ORF">HCJ94_03985</name>
</gene>
<evidence type="ECO:0000313" key="3">
    <source>
        <dbReference type="Proteomes" id="UP000783871"/>
    </source>
</evidence>
<accession>A0ABX0Z1G9</accession>
<evidence type="ECO:0000256" key="1">
    <source>
        <dbReference type="SAM" id="Phobius"/>
    </source>
</evidence>
<dbReference type="RefSeq" id="WP_167999579.1">
    <property type="nucleotide sequence ID" value="NZ_JAATEO010000003.1"/>
</dbReference>
<dbReference type="Proteomes" id="UP000783871">
    <property type="component" value="Unassembled WGS sequence"/>
</dbReference>
<keyword evidence="1" id="KW-1133">Transmembrane helix</keyword>